<evidence type="ECO:0000256" key="5">
    <source>
        <dbReference type="ARBA" id="ARBA00022801"/>
    </source>
</evidence>
<dbReference type="InterPro" id="IPR011990">
    <property type="entry name" value="TPR-like_helical_dom_sf"/>
</dbReference>
<dbReference type="InterPro" id="IPR019734">
    <property type="entry name" value="TPR_rpt"/>
</dbReference>
<dbReference type="Pfam" id="PF00149">
    <property type="entry name" value="Metallophos"/>
    <property type="match status" value="1"/>
</dbReference>
<dbReference type="SUPFAM" id="SSF48452">
    <property type="entry name" value="TPR-like"/>
    <property type="match status" value="1"/>
</dbReference>
<dbReference type="InterPro" id="IPR004843">
    <property type="entry name" value="Calcineurin-like_PHP"/>
</dbReference>
<dbReference type="SUPFAM" id="SSF56300">
    <property type="entry name" value="Metallo-dependent phosphatases"/>
    <property type="match status" value="1"/>
</dbReference>
<organism evidence="13 14">
    <name type="scientific">Thelephora terrestris</name>
    <dbReference type="NCBI Taxonomy" id="56493"/>
    <lineage>
        <taxon>Eukaryota</taxon>
        <taxon>Fungi</taxon>
        <taxon>Dikarya</taxon>
        <taxon>Basidiomycota</taxon>
        <taxon>Agaricomycotina</taxon>
        <taxon>Agaricomycetes</taxon>
        <taxon>Thelephorales</taxon>
        <taxon>Thelephoraceae</taxon>
        <taxon>Thelephora</taxon>
    </lineage>
</organism>
<reference evidence="13" key="2">
    <citation type="submission" date="2020-11" db="EMBL/GenBank/DDBJ databases">
        <authorList>
            <consortium name="DOE Joint Genome Institute"/>
            <person name="Kuo A."/>
            <person name="Miyauchi S."/>
            <person name="Kiss E."/>
            <person name="Drula E."/>
            <person name="Kohler A."/>
            <person name="Sanchez-Garcia M."/>
            <person name="Andreopoulos B."/>
            <person name="Barry K.W."/>
            <person name="Bonito G."/>
            <person name="Buee M."/>
            <person name="Carver A."/>
            <person name="Chen C."/>
            <person name="Cichocki N."/>
            <person name="Clum A."/>
            <person name="Culley D."/>
            <person name="Crous P.W."/>
            <person name="Fauchery L."/>
            <person name="Girlanda M."/>
            <person name="Hayes R."/>
            <person name="Keri Z."/>
            <person name="Labutti K."/>
            <person name="Lipzen A."/>
            <person name="Lombard V."/>
            <person name="Magnuson J."/>
            <person name="Maillard F."/>
            <person name="Morin E."/>
            <person name="Murat C."/>
            <person name="Nolan M."/>
            <person name="Ohm R."/>
            <person name="Pangilinan J."/>
            <person name="Pereira M."/>
            <person name="Perotto S."/>
            <person name="Peter M."/>
            <person name="Riley R."/>
            <person name="Sitrit Y."/>
            <person name="Stielow B."/>
            <person name="Szollosi G."/>
            <person name="Zifcakova L."/>
            <person name="Stursova M."/>
            <person name="Spatafora J.W."/>
            <person name="Tedersoo L."/>
            <person name="Vaario L.-M."/>
            <person name="Yamada A."/>
            <person name="Yan M."/>
            <person name="Wang P."/>
            <person name="Xu J."/>
            <person name="Bruns T."/>
            <person name="Baldrian P."/>
            <person name="Vilgalys R."/>
            <person name="Henrissat B."/>
            <person name="Grigoriev I.V."/>
            <person name="Hibbett D."/>
            <person name="Nagy L.G."/>
            <person name="Martin F.M."/>
        </authorList>
    </citation>
    <scope>NUCLEOTIDE SEQUENCE</scope>
    <source>
        <strain evidence="13">UH-Tt-Lm1</strain>
    </source>
</reference>
<evidence type="ECO:0000256" key="3">
    <source>
        <dbReference type="ARBA" id="ARBA00022723"/>
    </source>
</evidence>
<evidence type="ECO:0000256" key="1">
    <source>
        <dbReference type="ARBA" id="ARBA00001936"/>
    </source>
</evidence>
<evidence type="ECO:0000259" key="12">
    <source>
        <dbReference type="PROSITE" id="PS00125"/>
    </source>
</evidence>
<keyword evidence="3" id="KW-0479">Metal-binding</keyword>
<evidence type="ECO:0000256" key="7">
    <source>
        <dbReference type="ARBA" id="ARBA00023211"/>
    </source>
</evidence>
<dbReference type="GO" id="GO:0004722">
    <property type="term" value="F:protein serine/threonine phosphatase activity"/>
    <property type="evidence" value="ECO:0007669"/>
    <property type="project" value="UniProtKB-EC"/>
</dbReference>
<evidence type="ECO:0000256" key="6">
    <source>
        <dbReference type="ARBA" id="ARBA00022803"/>
    </source>
</evidence>
<comment type="catalytic activity">
    <reaction evidence="10">
        <text>O-phospho-L-threonyl-[protein] + H2O = L-threonyl-[protein] + phosphate</text>
        <dbReference type="Rhea" id="RHEA:47004"/>
        <dbReference type="Rhea" id="RHEA-COMP:11060"/>
        <dbReference type="Rhea" id="RHEA-COMP:11605"/>
        <dbReference type="ChEBI" id="CHEBI:15377"/>
        <dbReference type="ChEBI" id="CHEBI:30013"/>
        <dbReference type="ChEBI" id="CHEBI:43474"/>
        <dbReference type="ChEBI" id="CHEBI:61977"/>
        <dbReference type="EC" id="3.1.3.16"/>
    </reaction>
</comment>
<evidence type="ECO:0000256" key="8">
    <source>
        <dbReference type="PIRSR" id="PIRSR033096-1"/>
    </source>
</evidence>
<dbReference type="InterPro" id="IPR051134">
    <property type="entry name" value="PPP_phosphatase"/>
</dbReference>
<feature type="domain" description="Serine/threonine specific protein phosphatases" evidence="12">
    <location>
        <begin position="321"/>
        <end position="326"/>
    </location>
</feature>
<keyword evidence="6 9" id="KW-0802">TPR repeat</keyword>
<feature type="active site" description="Proton donor/acceptor" evidence="8">
    <location>
        <position position="325"/>
    </location>
</feature>
<dbReference type="Gene3D" id="3.60.21.10">
    <property type="match status" value="1"/>
</dbReference>
<dbReference type="EMBL" id="WIUZ02000001">
    <property type="protein sequence ID" value="KAF9793370.1"/>
    <property type="molecule type" value="Genomic_DNA"/>
</dbReference>
<evidence type="ECO:0000313" key="13">
    <source>
        <dbReference type="EMBL" id="KAF9793370.1"/>
    </source>
</evidence>
<dbReference type="InterPro" id="IPR041753">
    <property type="entry name" value="PP5_C"/>
</dbReference>
<keyword evidence="7" id="KW-0464">Manganese</keyword>
<evidence type="ECO:0000313" key="14">
    <source>
        <dbReference type="Proteomes" id="UP000736335"/>
    </source>
</evidence>
<feature type="region of interest" description="Disordered" evidence="11">
    <location>
        <begin position="1"/>
        <end position="24"/>
    </location>
</feature>
<dbReference type="PROSITE" id="PS00125">
    <property type="entry name" value="SER_THR_PHOSPHATASE"/>
    <property type="match status" value="1"/>
</dbReference>
<dbReference type="SMART" id="SM00028">
    <property type="entry name" value="TPR"/>
    <property type="match status" value="3"/>
</dbReference>
<dbReference type="EC" id="3.1.3.16" evidence="10"/>
<dbReference type="PROSITE" id="PS50005">
    <property type="entry name" value="TPR"/>
    <property type="match status" value="1"/>
</dbReference>
<feature type="compositionally biased region" description="Low complexity" evidence="11">
    <location>
        <begin position="1"/>
        <end position="22"/>
    </location>
</feature>
<dbReference type="AlphaFoldDB" id="A0A9P6HS01"/>
<dbReference type="Gene3D" id="1.25.40.10">
    <property type="entry name" value="Tetratricopeptide repeat domain"/>
    <property type="match status" value="1"/>
</dbReference>
<dbReference type="InterPro" id="IPR029052">
    <property type="entry name" value="Metallo-depent_PP-like"/>
</dbReference>
<evidence type="ECO:0000256" key="4">
    <source>
        <dbReference type="ARBA" id="ARBA00022737"/>
    </source>
</evidence>
<dbReference type="Proteomes" id="UP000736335">
    <property type="component" value="Unassembled WGS sequence"/>
</dbReference>
<dbReference type="CDD" id="cd07417">
    <property type="entry name" value="MPP_PP5_C"/>
    <property type="match status" value="1"/>
</dbReference>
<evidence type="ECO:0000256" key="11">
    <source>
        <dbReference type="SAM" id="MobiDB-lite"/>
    </source>
</evidence>
<gene>
    <name evidence="13" type="ORF">BJ322DRAFT_123272</name>
</gene>
<keyword evidence="14" id="KW-1185">Reference proteome</keyword>
<keyword evidence="5 10" id="KW-0378">Hydrolase</keyword>
<protein>
    <recommendedName>
        <fullName evidence="10">Serine/threonine-protein phosphatase</fullName>
        <ecNumber evidence="10">3.1.3.16</ecNumber>
    </recommendedName>
</protein>
<dbReference type="SMART" id="SM00156">
    <property type="entry name" value="PP2Ac"/>
    <property type="match status" value="1"/>
</dbReference>
<evidence type="ECO:0000256" key="2">
    <source>
        <dbReference type="ARBA" id="ARBA00008786"/>
    </source>
</evidence>
<feature type="repeat" description="TPR" evidence="9">
    <location>
        <begin position="108"/>
        <end position="141"/>
    </location>
</feature>
<evidence type="ECO:0000256" key="9">
    <source>
        <dbReference type="PROSITE-ProRule" id="PRU00339"/>
    </source>
</evidence>
<dbReference type="OrthoDB" id="445564at2759"/>
<sequence length="540" mass="60636">MSDPGTSSTGGESTPPSSAPSPELHKLTLAELTQENKEKAAEFKAEANKAFVAHQFPKAADLYSQALDHNPFDATLWCNRSYTRIKLEEHGYALSDAAKAISLDPKYVKAYFRRAQCHLQMLKPQLAVGDFKKVLALEPHNSTVRQQLETTQKLVRKIEFERAIEREEEMSAVLRCLEIIADGGCELDKAYTGLQLPKDPTTGKYTITIDFVREMMKLFKDGKPLPKRYVWEIALGAYSVFEKEQSLVELTLESGKSVDVIGDVHGQYFDVLKLFQLTGEPTETHALLMNGDLVDRGSWSIEVILTAFAFKWLYPKRMYINRGNHETKDMNRAYGFEGEAKHKHGEQTYKLFSHVFTAMPLATLISATKPPVPSPRDKTVIIGPDGTKRYFVVHGGLFSKDGVTLNEIRKIERIGKQPGQEGLMCELLWTDPQDAPGRGPSRRGVGIAFGPDVTKRWCTENKVSAIIRSHEVRQDGYTIEHDGLCITVFSAPNYVDQSGNLGAFIRIDDAGTMDFIQFDKQWHPPLKPMHYAQGLASMMM</sequence>
<dbReference type="PANTHER" id="PTHR45668">
    <property type="entry name" value="SERINE/THREONINE-PROTEIN PHOSPHATASE 5-RELATED"/>
    <property type="match status" value="1"/>
</dbReference>
<dbReference type="InterPro" id="IPR006186">
    <property type="entry name" value="Ser/Thr-sp_prot-phosphatase"/>
</dbReference>
<evidence type="ECO:0000256" key="10">
    <source>
        <dbReference type="RuleBase" id="RU004273"/>
    </source>
</evidence>
<comment type="caution">
    <text evidence="13">The sequence shown here is derived from an EMBL/GenBank/DDBJ whole genome shotgun (WGS) entry which is preliminary data.</text>
</comment>
<dbReference type="InterPro" id="IPR013235">
    <property type="entry name" value="PPP_dom"/>
</dbReference>
<reference evidence="13" key="1">
    <citation type="journal article" date="2020" name="Nat. Commun.">
        <title>Large-scale genome sequencing of mycorrhizal fungi provides insights into the early evolution of symbiotic traits.</title>
        <authorList>
            <person name="Miyauchi S."/>
            <person name="Kiss E."/>
            <person name="Kuo A."/>
            <person name="Drula E."/>
            <person name="Kohler A."/>
            <person name="Sanchez-Garcia M."/>
            <person name="Morin E."/>
            <person name="Andreopoulos B."/>
            <person name="Barry K.W."/>
            <person name="Bonito G."/>
            <person name="Buee M."/>
            <person name="Carver A."/>
            <person name="Chen C."/>
            <person name="Cichocki N."/>
            <person name="Clum A."/>
            <person name="Culley D."/>
            <person name="Crous P.W."/>
            <person name="Fauchery L."/>
            <person name="Girlanda M."/>
            <person name="Hayes R.D."/>
            <person name="Keri Z."/>
            <person name="LaButti K."/>
            <person name="Lipzen A."/>
            <person name="Lombard V."/>
            <person name="Magnuson J."/>
            <person name="Maillard F."/>
            <person name="Murat C."/>
            <person name="Nolan M."/>
            <person name="Ohm R.A."/>
            <person name="Pangilinan J."/>
            <person name="Pereira M.F."/>
            <person name="Perotto S."/>
            <person name="Peter M."/>
            <person name="Pfister S."/>
            <person name="Riley R."/>
            <person name="Sitrit Y."/>
            <person name="Stielow J.B."/>
            <person name="Szollosi G."/>
            <person name="Zifcakova L."/>
            <person name="Stursova M."/>
            <person name="Spatafora J.W."/>
            <person name="Tedersoo L."/>
            <person name="Vaario L.M."/>
            <person name="Yamada A."/>
            <person name="Yan M."/>
            <person name="Wang P."/>
            <person name="Xu J."/>
            <person name="Bruns T."/>
            <person name="Baldrian P."/>
            <person name="Vilgalys R."/>
            <person name="Dunand C."/>
            <person name="Henrissat B."/>
            <person name="Grigoriev I.V."/>
            <person name="Hibbett D."/>
            <person name="Nagy L.G."/>
            <person name="Martin F.M."/>
        </authorList>
    </citation>
    <scope>NUCLEOTIDE SEQUENCE</scope>
    <source>
        <strain evidence="13">UH-Tt-Lm1</strain>
    </source>
</reference>
<comment type="cofactor">
    <cofactor evidence="1">
        <name>Mn(2+)</name>
        <dbReference type="ChEBI" id="CHEBI:29035"/>
    </cofactor>
</comment>
<dbReference type="PANTHER" id="PTHR45668:SF5">
    <property type="entry name" value="SERINE_THREONINE-PROTEIN PHOSPHATASE 5"/>
    <property type="match status" value="1"/>
</dbReference>
<dbReference type="PIRSF" id="PIRSF033096">
    <property type="entry name" value="PPPtase_5"/>
    <property type="match status" value="1"/>
</dbReference>
<name>A0A9P6HS01_9AGAM</name>
<accession>A0A9P6HS01</accession>
<dbReference type="Pfam" id="PF08321">
    <property type="entry name" value="PPP5"/>
    <property type="match status" value="1"/>
</dbReference>
<dbReference type="GO" id="GO:0046872">
    <property type="term" value="F:metal ion binding"/>
    <property type="evidence" value="ECO:0007669"/>
    <property type="project" value="UniProtKB-KW"/>
</dbReference>
<proteinExistence type="inferred from homology"/>
<dbReference type="PRINTS" id="PR00114">
    <property type="entry name" value="STPHPHTASE"/>
</dbReference>
<keyword evidence="4" id="KW-0677">Repeat</keyword>
<comment type="similarity">
    <text evidence="2">Belongs to the PPP phosphatase family. PP-5 (PP-T) subfamily.</text>
</comment>